<evidence type="ECO:0000256" key="10">
    <source>
        <dbReference type="SAM" id="Phobius"/>
    </source>
</evidence>
<gene>
    <name evidence="12" type="ORF">DPV87_01515</name>
</gene>
<keyword evidence="7 10" id="KW-1133">Transmembrane helix</keyword>
<dbReference type="InterPro" id="IPR001992">
    <property type="entry name" value="T2SS_GspF/T4SS_PilC_CS"/>
</dbReference>
<dbReference type="PANTHER" id="PTHR30012:SF7">
    <property type="entry name" value="PROTEIN TRANSPORT PROTEIN HOFC HOMOLOG"/>
    <property type="match status" value="1"/>
</dbReference>
<dbReference type="PANTHER" id="PTHR30012">
    <property type="entry name" value="GENERAL SECRETION PATHWAY PROTEIN"/>
    <property type="match status" value="1"/>
</dbReference>
<keyword evidence="8 10" id="KW-0472">Membrane</keyword>
<dbReference type="PROSITE" id="PS00874">
    <property type="entry name" value="T2SP_F"/>
    <property type="match status" value="1"/>
</dbReference>
<evidence type="ECO:0000256" key="1">
    <source>
        <dbReference type="ARBA" id="ARBA00004429"/>
    </source>
</evidence>
<dbReference type="EMBL" id="QEPW01000002">
    <property type="protein sequence ID" value="RDE98475.1"/>
    <property type="molecule type" value="Genomic_DNA"/>
</dbReference>
<dbReference type="Proteomes" id="UP000253910">
    <property type="component" value="Unassembled WGS sequence"/>
</dbReference>
<dbReference type="Gene3D" id="1.20.81.30">
    <property type="entry name" value="Type II secretion system (T2SS), domain F"/>
    <property type="match status" value="2"/>
</dbReference>
<keyword evidence="4" id="KW-1003">Cell membrane</keyword>
<comment type="subcellular location">
    <subcellularLocation>
        <location evidence="1 9">Cell inner membrane</location>
        <topology evidence="1 9">Multi-pass membrane protein</topology>
    </subcellularLocation>
</comment>
<comment type="caution">
    <text evidence="12">The sequence shown here is derived from an EMBL/GenBank/DDBJ whole genome shotgun (WGS) entry which is preliminary data.</text>
</comment>
<dbReference type="InterPro" id="IPR003004">
    <property type="entry name" value="GspF/PilC"/>
</dbReference>
<feature type="transmembrane region" description="Helical" evidence="10">
    <location>
        <begin position="162"/>
        <end position="185"/>
    </location>
</feature>
<reference evidence="12 13" key="1">
    <citation type="submission" date="2018-05" db="EMBL/GenBank/DDBJ databases">
        <title>Draft Genome Sequences for a Diverse set of 7 Haemophilus Species.</title>
        <authorList>
            <person name="Nichols M."/>
            <person name="Topaz N."/>
            <person name="Wang X."/>
            <person name="Wang X."/>
            <person name="Boxrud D."/>
        </authorList>
    </citation>
    <scope>NUCLEOTIDE SEQUENCE [LARGE SCALE GENOMIC DNA]</scope>
    <source>
        <strain evidence="12 13">C2008001710</strain>
    </source>
</reference>
<evidence type="ECO:0000256" key="6">
    <source>
        <dbReference type="ARBA" id="ARBA00022692"/>
    </source>
</evidence>
<feature type="transmembrane region" description="Helical" evidence="10">
    <location>
        <begin position="216"/>
        <end position="235"/>
    </location>
</feature>
<sequence length="407" mass="46286">MAKQKLFYFQAYDQRQQWQKGSLVAQSKQAAQFQLIAKGFSQIRLQQDWQLNQKPKNAEISALLNQLATLLSSAIPLKNALHILQDNCTQLGLHQWLSALIELIESGLPFSQSLEIQGKYLNFQEIQLIQVGEMTGKLAEVCTKIAERRTQSLTLQRKLQKIMLYPAMVLGISLSLTLILLLFVVPQFAEMYGENSAELPTLTAVLLAMSQFLQHHFISLMIVCIFVIFMLKISLKHSLWLNQKKNALVNHMPIWGNIICLSRLISFSHNLQLMLQSGVALTPALNSFLPKQQTWQTQRTLKGDILLQQEVRSILQWVSQGYPFSESVSSHLFPMEAQQMLQIGEKSGKLALMLRHIADNYQEKLNHQIDLLSQLLEPLMMLIIGSLIGIIMMGMYLPIFNMGSVIQ</sequence>
<evidence type="ECO:0000256" key="4">
    <source>
        <dbReference type="ARBA" id="ARBA00022475"/>
    </source>
</evidence>
<evidence type="ECO:0000256" key="5">
    <source>
        <dbReference type="ARBA" id="ARBA00022519"/>
    </source>
</evidence>
<dbReference type="PRINTS" id="PR00812">
    <property type="entry name" value="BCTERIALGSPF"/>
</dbReference>
<evidence type="ECO:0000256" key="3">
    <source>
        <dbReference type="ARBA" id="ARBA00022448"/>
    </source>
</evidence>
<evidence type="ECO:0000313" key="13">
    <source>
        <dbReference type="Proteomes" id="UP000253910"/>
    </source>
</evidence>
<keyword evidence="5" id="KW-0997">Cell inner membrane</keyword>
<dbReference type="GO" id="GO:0015628">
    <property type="term" value="P:protein secretion by the type II secretion system"/>
    <property type="evidence" value="ECO:0007669"/>
    <property type="project" value="TreeGrafter"/>
</dbReference>
<evidence type="ECO:0000256" key="9">
    <source>
        <dbReference type="RuleBase" id="RU003923"/>
    </source>
</evidence>
<comment type="similarity">
    <text evidence="2 9">Belongs to the GSP F family.</text>
</comment>
<dbReference type="RefSeq" id="WP_111314884.1">
    <property type="nucleotide sequence ID" value="NZ_QEPW01000002.1"/>
</dbReference>
<proteinExistence type="inferred from homology"/>
<keyword evidence="3 9" id="KW-0813">Transport</keyword>
<evidence type="ECO:0000256" key="2">
    <source>
        <dbReference type="ARBA" id="ARBA00005745"/>
    </source>
</evidence>
<accession>A0A369Z4G0</accession>
<dbReference type="InterPro" id="IPR042094">
    <property type="entry name" value="T2SS_GspF_sf"/>
</dbReference>
<evidence type="ECO:0000256" key="7">
    <source>
        <dbReference type="ARBA" id="ARBA00022989"/>
    </source>
</evidence>
<dbReference type="AlphaFoldDB" id="A0A369Z4G0"/>
<dbReference type="GO" id="GO:0005886">
    <property type="term" value="C:plasma membrane"/>
    <property type="evidence" value="ECO:0007669"/>
    <property type="project" value="UniProtKB-SubCell"/>
</dbReference>
<keyword evidence="6 9" id="KW-0812">Transmembrane</keyword>
<evidence type="ECO:0000313" key="12">
    <source>
        <dbReference type="EMBL" id="RDE98475.1"/>
    </source>
</evidence>
<name>A0A369Z4G0_HAEPA</name>
<organism evidence="12 13">
    <name type="scientific">Haemophilus parainfluenzae</name>
    <dbReference type="NCBI Taxonomy" id="729"/>
    <lineage>
        <taxon>Bacteria</taxon>
        <taxon>Pseudomonadati</taxon>
        <taxon>Pseudomonadota</taxon>
        <taxon>Gammaproteobacteria</taxon>
        <taxon>Pasteurellales</taxon>
        <taxon>Pasteurellaceae</taxon>
        <taxon>Haemophilus</taxon>
    </lineage>
</organism>
<protein>
    <submittedName>
        <fullName evidence="12">Type II secretion system F family protein</fullName>
    </submittedName>
</protein>
<evidence type="ECO:0000259" key="11">
    <source>
        <dbReference type="Pfam" id="PF00482"/>
    </source>
</evidence>
<feature type="domain" description="Type II secretion system protein GspF" evidence="11">
    <location>
        <begin position="64"/>
        <end position="186"/>
    </location>
</feature>
<dbReference type="InterPro" id="IPR018076">
    <property type="entry name" value="T2SS_GspF_dom"/>
</dbReference>
<feature type="transmembrane region" description="Helical" evidence="10">
    <location>
        <begin position="379"/>
        <end position="399"/>
    </location>
</feature>
<dbReference type="Pfam" id="PF00482">
    <property type="entry name" value="T2SSF"/>
    <property type="match status" value="2"/>
</dbReference>
<feature type="domain" description="Type II secretion system protein GspF" evidence="11">
    <location>
        <begin position="267"/>
        <end position="398"/>
    </location>
</feature>
<feature type="transmembrane region" description="Helical" evidence="10">
    <location>
        <begin position="247"/>
        <end position="265"/>
    </location>
</feature>
<evidence type="ECO:0000256" key="8">
    <source>
        <dbReference type="ARBA" id="ARBA00023136"/>
    </source>
</evidence>